<dbReference type="AlphaFoldDB" id="A0A2I1I6A1"/>
<dbReference type="Proteomes" id="UP000234545">
    <property type="component" value="Unassembled WGS sequence"/>
</dbReference>
<protein>
    <submittedName>
        <fullName evidence="1">Uncharacterized protein</fullName>
    </submittedName>
</protein>
<evidence type="ECO:0000313" key="2">
    <source>
        <dbReference type="Proteomes" id="UP000234545"/>
    </source>
</evidence>
<gene>
    <name evidence="1" type="ORF">CYJ25_03845</name>
</gene>
<reference evidence="1 2" key="1">
    <citation type="submission" date="2017-12" db="EMBL/GenBank/DDBJ databases">
        <title>Phylogenetic diversity of female urinary microbiome.</title>
        <authorList>
            <person name="Thomas-White K."/>
            <person name="Wolfe A.J."/>
        </authorList>
    </citation>
    <scope>NUCLEOTIDE SEQUENCE [LARGE SCALE GENOMIC DNA]</scope>
    <source>
        <strain evidence="1 2">UMB0250</strain>
    </source>
</reference>
<proteinExistence type="predicted"/>
<organism evidence="1 2">
    <name type="scientific">Schaalia turicensis</name>
    <dbReference type="NCBI Taxonomy" id="131111"/>
    <lineage>
        <taxon>Bacteria</taxon>
        <taxon>Bacillati</taxon>
        <taxon>Actinomycetota</taxon>
        <taxon>Actinomycetes</taxon>
        <taxon>Actinomycetales</taxon>
        <taxon>Actinomycetaceae</taxon>
        <taxon>Schaalia</taxon>
    </lineage>
</organism>
<sequence length="63" mass="7600">MEWTPFLDTFLVLFVFLRGRGVMWRTLSEYPRRAWVDLFEQGLEVTACARRFDLMHGVVEQLY</sequence>
<comment type="caution">
    <text evidence="1">The sequence shown here is derived from an EMBL/GenBank/DDBJ whole genome shotgun (WGS) entry which is preliminary data.</text>
</comment>
<accession>A0A2I1I6A1</accession>
<name>A0A2I1I6A1_9ACTO</name>
<dbReference type="EMBL" id="PKKJ01000002">
    <property type="protein sequence ID" value="PKY66668.1"/>
    <property type="molecule type" value="Genomic_DNA"/>
</dbReference>
<evidence type="ECO:0000313" key="1">
    <source>
        <dbReference type="EMBL" id="PKY66668.1"/>
    </source>
</evidence>